<proteinExistence type="predicted"/>
<dbReference type="EMBL" id="JABCIY010000175">
    <property type="protein sequence ID" value="KAF7190092.1"/>
    <property type="molecule type" value="Genomic_DNA"/>
</dbReference>
<gene>
    <name evidence="3" type="ORF">HII31_08423</name>
</gene>
<feature type="transmembrane region" description="Helical" evidence="2">
    <location>
        <begin position="120"/>
        <end position="143"/>
    </location>
</feature>
<feature type="transmembrane region" description="Helical" evidence="2">
    <location>
        <begin position="552"/>
        <end position="574"/>
    </location>
</feature>
<evidence type="ECO:0000313" key="4">
    <source>
        <dbReference type="Proteomes" id="UP000660729"/>
    </source>
</evidence>
<dbReference type="AlphaFoldDB" id="A0A8H6VGX0"/>
<evidence type="ECO:0000256" key="1">
    <source>
        <dbReference type="SAM" id="MobiDB-lite"/>
    </source>
</evidence>
<name>A0A8H6VGX0_9PEZI</name>
<sequence>MAEYNENSNSYPVYLSKPWFDHSKDAFSAWTITLTADHGVYVIAVLVLLVRVAGEALWTITACALHQIRAKNKPENTLFKQLQVILRNSGTSLASALEIVGTGWASRATTRNAFWRAVKIAFWPLIIFISFTVAEILVSRVAVPTYDVDRVLLKPTTCGLTSWTGLQGFDANGARLRGKMSDDIRQSRAYANQCFGKENKTLGCTFLPTQQLPYAADMDADCPMSGRCWLGEKKAMRLDTGLLDSHDHLGVNAKQDDRVQFQIASTCSVVRITDLLELVQNPFPDLPNIESVIRANLGSLGSQNFTWEYNTVQSTQSVAYTIHPFTHTVGDNATTTSYSISAWTPIPELRFDDADTTIAFLAFNKVLYLETNFDPLFSANGTYPLVGEQDGITYYEPDLYFGTVVCKDQLKICNVRTNTCSPFSGMKSIDLSSLDLNDKQYATAQRIQFARWSSNIYSVIAGQGPVEAIDAYRFLVDRFSYNVPDDQWITEITKWYKASLANIQYRMVEFPNNAISQYSSSENMSLNYTAAEAMSALCHNQLVRSTAQCQSFSLAGLLIVVIFSCSIIFTSWGIDSCVAKRKDRRDGGVKRYKRLAWIADGKLQLLRMALQGAGYDGWEDELEKTPTRKEREGQDIEAVVEEVEAGGKIRVRYRDVRARQAMVEDIEFQTLKKDHEQEAQIPSVTVSLEEDETRRRTSSEGRYYSIPLQSQQSGADDPLLPHRNIVYGRGRTGQEPYGPDSY</sequence>
<dbReference type="Proteomes" id="UP000660729">
    <property type="component" value="Unassembled WGS sequence"/>
</dbReference>
<keyword evidence="2" id="KW-0472">Membrane</keyword>
<keyword evidence="2" id="KW-1133">Transmembrane helix</keyword>
<accession>A0A8H6VGX0</accession>
<dbReference type="OrthoDB" id="3540210at2759"/>
<comment type="caution">
    <text evidence="3">The sequence shown here is derived from an EMBL/GenBank/DDBJ whole genome shotgun (WGS) entry which is preliminary data.</text>
</comment>
<evidence type="ECO:0000313" key="3">
    <source>
        <dbReference type="EMBL" id="KAF7190092.1"/>
    </source>
</evidence>
<evidence type="ECO:0000256" key="2">
    <source>
        <dbReference type="SAM" id="Phobius"/>
    </source>
</evidence>
<protein>
    <submittedName>
        <fullName evidence="3">Uncharacterized protein</fullName>
    </submittedName>
</protein>
<keyword evidence="2" id="KW-0812">Transmembrane</keyword>
<keyword evidence="4" id="KW-1185">Reference proteome</keyword>
<feature type="region of interest" description="Disordered" evidence="1">
    <location>
        <begin position="687"/>
        <end position="742"/>
    </location>
</feature>
<organism evidence="3 4">
    <name type="scientific">Pseudocercospora fuligena</name>
    <dbReference type="NCBI Taxonomy" id="685502"/>
    <lineage>
        <taxon>Eukaryota</taxon>
        <taxon>Fungi</taxon>
        <taxon>Dikarya</taxon>
        <taxon>Ascomycota</taxon>
        <taxon>Pezizomycotina</taxon>
        <taxon>Dothideomycetes</taxon>
        <taxon>Dothideomycetidae</taxon>
        <taxon>Mycosphaerellales</taxon>
        <taxon>Mycosphaerellaceae</taxon>
        <taxon>Pseudocercospora</taxon>
    </lineage>
</organism>
<reference evidence="3" key="1">
    <citation type="submission" date="2020-04" db="EMBL/GenBank/DDBJ databases">
        <title>Draft genome resource of the tomato pathogen Pseudocercospora fuligena.</title>
        <authorList>
            <person name="Zaccaron A."/>
        </authorList>
    </citation>
    <scope>NUCLEOTIDE SEQUENCE</scope>
    <source>
        <strain evidence="3">PF001</strain>
    </source>
</reference>